<sequence length="344" mass="34150">MPAPLLDRRSLLAAAARLGVGLAGAAALTSCGTLPGSNRTAGGTASPTTTSSAGGITAGRDADVERVAEATTLLSGLASAGRATLGTLPSADRAAARRLVRLHDAQVARLSSEETPATTPATTPDAPAGRRSLGRLRRQEASAQRDLLALATAADSGALARLLAGLAAGLSQAAVLDPLGGPASVPSSAAVPDLTGTAADDLLAQDGVDALQAALAAEHAAIWVLASLGAATSVSTQPTQYLALQAASAAHRDRRDDLEDALRSLDVDPVGSAAAYDLPSLRTPARVRTAARDLESATAEAYGYLTAVTTGSLRRWAAGVVADASVTSLVIGPAAGARPTGLLA</sequence>
<protein>
    <submittedName>
        <fullName evidence="4">Ferritin-like domain-containing protein</fullName>
    </submittedName>
</protein>
<evidence type="ECO:0000256" key="1">
    <source>
        <dbReference type="SAM" id="MobiDB-lite"/>
    </source>
</evidence>
<organism evidence="4 5">
    <name type="scientific">Nocardioides bruguierae</name>
    <dbReference type="NCBI Taxonomy" id="2945102"/>
    <lineage>
        <taxon>Bacteria</taxon>
        <taxon>Bacillati</taxon>
        <taxon>Actinomycetota</taxon>
        <taxon>Actinomycetes</taxon>
        <taxon>Propionibacteriales</taxon>
        <taxon>Nocardioidaceae</taxon>
        <taxon>Nocardioides</taxon>
    </lineage>
</organism>
<evidence type="ECO:0000256" key="2">
    <source>
        <dbReference type="SAM" id="SignalP"/>
    </source>
</evidence>
<proteinExistence type="predicted"/>
<feature type="signal peptide" evidence="2">
    <location>
        <begin position="1"/>
        <end position="25"/>
    </location>
</feature>
<evidence type="ECO:0000259" key="3">
    <source>
        <dbReference type="Pfam" id="PF14530"/>
    </source>
</evidence>
<feature type="region of interest" description="Disordered" evidence="1">
    <location>
        <begin position="35"/>
        <end position="60"/>
    </location>
</feature>
<feature type="compositionally biased region" description="Low complexity" evidence="1">
    <location>
        <begin position="40"/>
        <end position="59"/>
    </location>
</feature>
<dbReference type="InterPro" id="IPR029447">
    <property type="entry name" value="DUF4439"/>
</dbReference>
<keyword evidence="5" id="KW-1185">Reference proteome</keyword>
<dbReference type="EMBL" id="JAMOIL010000005">
    <property type="protein sequence ID" value="MCM0619596.1"/>
    <property type="molecule type" value="Genomic_DNA"/>
</dbReference>
<dbReference type="InterPro" id="IPR012347">
    <property type="entry name" value="Ferritin-like"/>
</dbReference>
<dbReference type="Pfam" id="PF14530">
    <property type="entry name" value="DUF4439"/>
    <property type="match status" value="1"/>
</dbReference>
<dbReference type="AlphaFoldDB" id="A0A9X2IDC4"/>
<evidence type="ECO:0000313" key="4">
    <source>
        <dbReference type="EMBL" id="MCM0619596.1"/>
    </source>
</evidence>
<dbReference type="RefSeq" id="WP_250826402.1">
    <property type="nucleotide sequence ID" value="NZ_JAMOIL010000005.1"/>
</dbReference>
<feature type="compositionally biased region" description="Low complexity" evidence="1">
    <location>
        <begin position="115"/>
        <end position="127"/>
    </location>
</feature>
<feature type="region of interest" description="Disordered" evidence="1">
    <location>
        <begin position="109"/>
        <end position="132"/>
    </location>
</feature>
<dbReference type="InterPro" id="IPR006311">
    <property type="entry name" value="TAT_signal"/>
</dbReference>
<keyword evidence="2" id="KW-0732">Signal</keyword>
<feature type="domain" description="DUF4439" evidence="3">
    <location>
        <begin position="210"/>
        <end position="336"/>
    </location>
</feature>
<accession>A0A9X2IDC4</accession>
<evidence type="ECO:0000313" key="5">
    <source>
        <dbReference type="Proteomes" id="UP001139485"/>
    </source>
</evidence>
<gene>
    <name evidence="4" type="ORF">M8330_04725</name>
</gene>
<name>A0A9X2IDC4_9ACTN</name>
<dbReference type="Proteomes" id="UP001139485">
    <property type="component" value="Unassembled WGS sequence"/>
</dbReference>
<dbReference type="SUPFAM" id="SSF47240">
    <property type="entry name" value="Ferritin-like"/>
    <property type="match status" value="1"/>
</dbReference>
<comment type="caution">
    <text evidence="4">The sequence shown here is derived from an EMBL/GenBank/DDBJ whole genome shotgun (WGS) entry which is preliminary data.</text>
</comment>
<feature type="chain" id="PRO_5040935880" evidence="2">
    <location>
        <begin position="26"/>
        <end position="344"/>
    </location>
</feature>
<dbReference type="PROSITE" id="PS51318">
    <property type="entry name" value="TAT"/>
    <property type="match status" value="1"/>
</dbReference>
<dbReference type="Gene3D" id="1.20.1260.10">
    <property type="match status" value="1"/>
</dbReference>
<dbReference type="InterPro" id="IPR009078">
    <property type="entry name" value="Ferritin-like_SF"/>
</dbReference>
<reference evidence="4" key="1">
    <citation type="submission" date="2022-05" db="EMBL/GenBank/DDBJ databases">
        <authorList>
            <person name="Tuo L."/>
        </authorList>
    </citation>
    <scope>NUCLEOTIDE SEQUENCE</scope>
    <source>
        <strain evidence="4">BSK12Z-4</strain>
    </source>
</reference>